<dbReference type="Proteomes" id="UP000829196">
    <property type="component" value="Unassembled WGS sequence"/>
</dbReference>
<dbReference type="Gene3D" id="2.40.160.50">
    <property type="entry name" value="membrane protein fhac: a member of the omp85/tpsb transporter family"/>
    <property type="match status" value="1"/>
</dbReference>
<feature type="region of interest" description="Disordered" evidence="8">
    <location>
        <begin position="1"/>
        <end position="59"/>
    </location>
</feature>
<dbReference type="FunFam" id="3.10.20.310:FF:000016">
    <property type="entry name" value="Outer membrane OMP85 family protein"/>
    <property type="match status" value="1"/>
</dbReference>
<protein>
    <recommendedName>
        <fullName evidence="9">POTRA domain-containing protein</fullName>
    </recommendedName>
</protein>
<keyword evidence="3" id="KW-1134">Transmembrane beta strand</keyword>
<evidence type="ECO:0000259" key="9">
    <source>
        <dbReference type="PROSITE" id="PS51779"/>
    </source>
</evidence>
<evidence type="ECO:0000313" key="10">
    <source>
        <dbReference type="EMBL" id="KAI0495987.1"/>
    </source>
</evidence>
<evidence type="ECO:0000256" key="7">
    <source>
        <dbReference type="ARBA" id="ARBA00024013"/>
    </source>
</evidence>
<sequence>MESAAAVNRNPRAQIEEGLEDAHNDYEDEPGEDEEEEEEEEFDEEELSGHEGSQSSDRERMNDLLRRLATGSVRVRVHDVLIKGNTKTKDSLIEAEVLPVFRSASTMQELLQAATAANARLQRLEIFDSVSIVLDAGPSELPGTVNVIIDLVEPKNPLSGDIGFYTRPETRGWSIEGLLKLRNVFGYGDIWNAAGAYSLDHTTEMSAGLSLPRFKALSTPITARVTLLTQDWLKFSSYKERLLGLSFGLVSTIRHELAYNLTWRHLTDPLRMSSVSVRRQLGHSLLSSLKYSYKLDRRNSSIRPMKGYAFLSTSQIGGLGHDSNLLRFIRQEFDLRAAIPLGFFHTALNIGVAAGVIMPWGNGFMTLPTPLTERFHIGGNSSPLCLLGSPTSLLGFKMRGLGPTDLRRMIPSRTDRTSDPPASPGWDALGGDLAVTAFADISFDLPLKVLRDSGIYGHAFISAGNLAKLSEGSIKDFSIRQFAKNFRSSAGIGVIVPTKLFRMEVNYCYILRQFEHDRAKTGIQFSISALT</sequence>
<dbReference type="AlphaFoldDB" id="A0A8T3AI72"/>
<dbReference type="Pfam" id="PF01103">
    <property type="entry name" value="Omp85"/>
    <property type="match status" value="1"/>
</dbReference>
<evidence type="ECO:0000256" key="8">
    <source>
        <dbReference type="SAM" id="MobiDB-lite"/>
    </source>
</evidence>
<dbReference type="InterPro" id="IPR000184">
    <property type="entry name" value="Bac_surfAg_D15"/>
</dbReference>
<dbReference type="SMR" id="A0A8T3AI72"/>
<dbReference type="OrthoDB" id="1724197at2759"/>
<reference evidence="10" key="1">
    <citation type="journal article" date="2022" name="Front. Genet.">
        <title>Chromosome-Scale Assembly of the Dendrobium nobile Genome Provides Insights Into the Molecular Mechanism of the Biosynthesis of the Medicinal Active Ingredient of Dendrobium.</title>
        <authorList>
            <person name="Xu Q."/>
            <person name="Niu S.-C."/>
            <person name="Li K.-L."/>
            <person name="Zheng P.-J."/>
            <person name="Zhang X.-J."/>
            <person name="Jia Y."/>
            <person name="Liu Y."/>
            <person name="Niu Y.-X."/>
            <person name="Yu L.-H."/>
            <person name="Chen D.-F."/>
            <person name="Zhang G.-Q."/>
        </authorList>
    </citation>
    <scope>NUCLEOTIDE SEQUENCE</scope>
    <source>
        <tissue evidence="10">Leaf</tissue>
    </source>
</reference>
<proteinExistence type="inferred from homology"/>
<evidence type="ECO:0000256" key="3">
    <source>
        <dbReference type="ARBA" id="ARBA00022452"/>
    </source>
</evidence>
<dbReference type="InterPro" id="IPR034746">
    <property type="entry name" value="POTRA"/>
</dbReference>
<keyword evidence="5" id="KW-0934">Plastid</keyword>
<organism evidence="10 11">
    <name type="scientific">Dendrobium nobile</name>
    <name type="common">Orchid</name>
    <dbReference type="NCBI Taxonomy" id="94219"/>
    <lineage>
        <taxon>Eukaryota</taxon>
        <taxon>Viridiplantae</taxon>
        <taxon>Streptophyta</taxon>
        <taxon>Embryophyta</taxon>
        <taxon>Tracheophyta</taxon>
        <taxon>Spermatophyta</taxon>
        <taxon>Magnoliopsida</taxon>
        <taxon>Liliopsida</taxon>
        <taxon>Asparagales</taxon>
        <taxon>Orchidaceae</taxon>
        <taxon>Epidendroideae</taxon>
        <taxon>Malaxideae</taxon>
        <taxon>Dendrobiinae</taxon>
        <taxon>Dendrobium</taxon>
    </lineage>
</organism>
<dbReference type="EMBL" id="JAGYWB010000016">
    <property type="protein sequence ID" value="KAI0495987.1"/>
    <property type="molecule type" value="Genomic_DNA"/>
</dbReference>
<dbReference type="PROSITE" id="PS51779">
    <property type="entry name" value="POTRA"/>
    <property type="match status" value="1"/>
</dbReference>
<accession>A0A8T3AI72</accession>
<keyword evidence="6" id="KW-0472">Membrane</keyword>
<dbReference type="PANTHER" id="PTHR12815">
    <property type="entry name" value="SORTING AND ASSEMBLY MACHINERY SAMM50 PROTEIN FAMILY MEMBER"/>
    <property type="match status" value="1"/>
</dbReference>
<evidence type="ECO:0000256" key="1">
    <source>
        <dbReference type="ARBA" id="ARBA00004374"/>
    </source>
</evidence>
<dbReference type="Gene3D" id="3.10.20.310">
    <property type="entry name" value="membrane protein fhac"/>
    <property type="match status" value="1"/>
</dbReference>
<dbReference type="FunFam" id="2.40.160.50:FF:000005">
    <property type="entry name" value="Outer membrane OMP85 family protein"/>
    <property type="match status" value="1"/>
</dbReference>
<evidence type="ECO:0000256" key="6">
    <source>
        <dbReference type="ARBA" id="ARBA00023136"/>
    </source>
</evidence>
<comment type="caution">
    <text evidence="10">The sequence shown here is derived from an EMBL/GenBank/DDBJ whole genome shotgun (WGS) entry which is preliminary data.</text>
</comment>
<dbReference type="GO" id="GO:0009707">
    <property type="term" value="C:chloroplast outer membrane"/>
    <property type="evidence" value="ECO:0007669"/>
    <property type="project" value="UniProtKB-SubCell"/>
</dbReference>
<evidence type="ECO:0000256" key="5">
    <source>
        <dbReference type="ARBA" id="ARBA00022805"/>
    </source>
</evidence>
<dbReference type="GO" id="GO:0005741">
    <property type="term" value="C:mitochondrial outer membrane"/>
    <property type="evidence" value="ECO:0007669"/>
    <property type="project" value="UniProtKB-SubCell"/>
</dbReference>
<evidence type="ECO:0000313" key="11">
    <source>
        <dbReference type="Proteomes" id="UP000829196"/>
    </source>
</evidence>
<feature type="domain" description="POTRA" evidence="9">
    <location>
        <begin position="75"/>
        <end position="154"/>
    </location>
</feature>
<keyword evidence="5" id="KW-1002">Plastid outer membrane</keyword>
<feature type="compositionally biased region" description="Acidic residues" evidence="8">
    <location>
        <begin position="26"/>
        <end position="46"/>
    </location>
</feature>
<name>A0A8T3AI72_DENNO</name>
<evidence type="ECO:0000256" key="4">
    <source>
        <dbReference type="ARBA" id="ARBA00022692"/>
    </source>
</evidence>
<gene>
    <name evidence="10" type="ORF">KFK09_022294</name>
</gene>
<evidence type="ECO:0000256" key="2">
    <source>
        <dbReference type="ARBA" id="ARBA00010913"/>
    </source>
</evidence>
<keyword evidence="4" id="KW-0812">Transmembrane</keyword>
<dbReference type="PANTHER" id="PTHR12815:SF18">
    <property type="entry name" value="SORTING AND ASSEMBLY MACHINERY COMPONENT 50 HOMOLOG"/>
    <property type="match status" value="1"/>
</dbReference>
<comment type="similarity">
    <text evidence="2">Belongs to the SAM50/omp85 family.</text>
</comment>
<dbReference type="InterPro" id="IPR039910">
    <property type="entry name" value="D15-like"/>
</dbReference>
<comment type="subcellular location">
    <subcellularLocation>
        <location evidence="1">Mitochondrion outer membrane</location>
        <topology evidence="1">Multi-pass membrane protein</topology>
    </subcellularLocation>
    <subcellularLocation>
        <location evidence="7">Plastid</location>
        <location evidence="7">Chloroplast outer membrane</location>
    </subcellularLocation>
</comment>
<keyword evidence="11" id="KW-1185">Reference proteome</keyword>